<feature type="transmembrane region" description="Helical" evidence="5">
    <location>
        <begin position="126"/>
        <end position="159"/>
    </location>
</feature>
<dbReference type="GO" id="GO:0005886">
    <property type="term" value="C:plasma membrane"/>
    <property type="evidence" value="ECO:0007669"/>
    <property type="project" value="UniProtKB-SubCell"/>
</dbReference>
<dbReference type="RefSeq" id="WP_104712842.1">
    <property type="nucleotide sequence ID" value="NZ_PTRA01000001.1"/>
</dbReference>
<dbReference type="OrthoDB" id="560496at2"/>
<accession>A0A2S7IRZ7</accession>
<gene>
    <name evidence="6" type="ORF">C5O19_12985</name>
</gene>
<feature type="transmembrane region" description="Helical" evidence="5">
    <location>
        <begin position="224"/>
        <end position="242"/>
    </location>
</feature>
<reference evidence="7" key="1">
    <citation type="submission" date="2018-02" db="EMBL/GenBank/DDBJ databases">
        <title>Genome sequencing of Solimonas sp. HR-BB.</title>
        <authorList>
            <person name="Lee Y."/>
            <person name="Jeon C.O."/>
        </authorList>
    </citation>
    <scope>NUCLEOTIDE SEQUENCE [LARGE SCALE GENOMIC DNA]</scope>
    <source>
        <strain evidence="7">HR-U</strain>
    </source>
</reference>
<keyword evidence="5" id="KW-1003">Cell membrane</keyword>
<evidence type="ECO:0000256" key="4">
    <source>
        <dbReference type="ARBA" id="ARBA00023136"/>
    </source>
</evidence>
<keyword evidence="2 5" id="KW-0812">Transmembrane</keyword>
<proteinExistence type="inferred from homology"/>
<feature type="transmembrane region" description="Helical" evidence="5">
    <location>
        <begin position="199"/>
        <end position="217"/>
    </location>
</feature>
<name>A0A2S7IRZ7_9BACT</name>
<feature type="transmembrane region" description="Helical" evidence="5">
    <location>
        <begin position="6"/>
        <end position="36"/>
    </location>
</feature>
<evidence type="ECO:0000256" key="3">
    <source>
        <dbReference type="ARBA" id="ARBA00022989"/>
    </source>
</evidence>
<protein>
    <recommendedName>
        <fullName evidence="5">Probable membrane transporter protein</fullName>
    </recommendedName>
</protein>
<dbReference type="AlphaFoldDB" id="A0A2S7IRZ7"/>
<dbReference type="PANTHER" id="PTHR43701:SF5">
    <property type="entry name" value="MEMBRANE TRANSPORTER PROTEIN-RELATED"/>
    <property type="match status" value="1"/>
</dbReference>
<comment type="subcellular location">
    <subcellularLocation>
        <location evidence="5">Cell membrane</location>
        <topology evidence="5">Multi-pass membrane protein</topology>
    </subcellularLocation>
    <subcellularLocation>
        <location evidence="1">Membrane</location>
        <topology evidence="1">Multi-pass membrane protein</topology>
    </subcellularLocation>
</comment>
<keyword evidence="3 5" id="KW-1133">Transmembrane helix</keyword>
<dbReference type="PANTHER" id="PTHR43701">
    <property type="entry name" value="MEMBRANE TRANSPORTER PROTEIN MJ0441-RELATED"/>
    <property type="match status" value="1"/>
</dbReference>
<feature type="transmembrane region" description="Helical" evidence="5">
    <location>
        <begin position="97"/>
        <end position="114"/>
    </location>
</feature>
<feature type="transmembrane region" description="Helical" evidence="5">
    <location>
        <begin position="48"/>
        <end position="66"/>
    </location>
</feature>
<feature type="transmembrane region" description="Helical" evidence="5">
    <location>
        <begin position="72"/>
        <end position="90"/>
    </location>
</feature>
<feature type="transmembrane region" description="Helical" evidence="5">
    <location>
        <begin position="171"/>
        <end position="193"/>
    </location>
</feature>
<dbReference type="EMBL" id="PTRA01000001">
    <property type="protein sequence ID" value="PQA60491.1"/>
    <property type="molecule type" value="Genomic_DNA"/>
</dbReference>
<dbReference type="InterPro" id="IPR002781">
    <property type="entry name" value="TM_pro_TauE-like"/>
</dbReference>
<dbReference type="Pfam" id="PF01925">
    <property type="entry name" value="TauE"/>
    <property type="match status" value="1"/>
</dbReference>
<organism evidence="6 7">
    <name type="scientific">Siphonobacter curvatus</name>
    <dbReference type="NCBI Taxonomy" id="2094562"/>
    <lineage>
        <taxon>Bacteria</taxon>
        <taxon>Pseudomonadati</taxon>
        <taxon>Bacteroidota</taxon>
        <taxon>Cytophagia</taxon>
        <taxon>Cytophagales</taxon>
        <taxon>Cytophagaceae</taxon>
        <taxon>Siphonobacter</taxon>
    </lineage>
</organism>
<dbReference type="Proteomes" id="UP000239590">
    <property type="component" value="Unassembled WGS sequence"/>
</dbReference>
<keyword evidence="4 5" id="KW-0472">Membrane</keyword>
<evidence type="ECO:0000313" key="7">
    <source>
        <dbReference type="Proteomes" id="UP000239590"/>
    </source>
</evidence>
<evidence type="ECO:0000256" key="5">
    <source>
        <dbReference type="RuleBase" id="RU363041"/>
    </source>
</evidence>
<evidence type="ECO:0000256" key="2">
    <source>
        <dbReference type="ARBA" id="ARBA00022692"/>
    </source>
</evidence>
<comment type="similarity">
    <text evidence="5">Belongs to the 4-toluene sulfonate uptake permease (TSUP) (TC 2.A.102) family.</text>
</comment>
<sequence>MNTEVIIMLAIGIVAFLYASVGHGGASGYLAVLAIFGTQPELMKSSALVLNLFVSMSSFLQFYRSGHFSWPKFWPFALASVPMAFVGAGIPLSAGLYKQLLGVCLILAIGRILWRPKTTEDPTTPIPLLGGLAVGAVIGLLSGMLGIGGGIILSPVLLLMNWAKLKETAAISALFIFVNSVSGLSKLLTKGYVPDQQTLYWLAFAFVGGLLGGYAGARRFNVPTLRYALALGLFIATLKLLFT</sequence>
<dbReference type="InterPro" id="IPR051598">
    <property type="entry name" value="TSUP/Inactive_protease-like"/>
</dbReference>
<evidence type="ECO:0000313" key="6">
    <source>
        <dbReference type="EMBL" id="PQA60491.1"/>
    </source>
</evidence>
<comment type="caution">
    <text evidence="6">The sequence shown here is derived from an EMBL/GenBank/DDBJ whole genome shotgun (WGS) entry which is preliminary data.</text>
</comment>
<evidence type="ECO:0000256" key="1">
    <source>
        <dbReference type="ARBA" id="ARBA00004141"/>
    </source>
</evidence>
<keyword evidence="7" id="KW-1185">Reference proteome</keyword>